<keyword evidence="4" id="KW-1185">Reference proteome</keyword>
<gene>
    <name evidence="3" type="ORF">EGC77_16740</name>
    <name evidence="2" type="ORF">EGC80_12340</name>
</gene>
<evidence type="ECO:0000313" key="5">
    <source>
        <dbReference type="Proteomes" id="UP000278855"/>
    </source>
</evidence>
<proteinExistence type="predicted"/>
<dbReference type="Pfam" id="PF14316">
    <property type="entry name" value="DUF4381"/>
    <property type="match status" value="1"/>
</dbReference>
<evidence type="ECO:0000256" key="1">
    <source>
        <dbReference type="SAM" id="Phobius"/>
    </source>
</evidence>
<dbReference type="Proteomes" id="UP000278855">
    <property type="component" value="Unassembled WGS sequence"/>
</dbReference>
<dbReference type="AlphaFoldDB" id="A0A3N4E090"/>
<evidence type="ECO:0000313" key="3">
    <source>
        <dbReference type="EMBL" id="RPA27641.1"/>
    </source>
</evidence>
<feature type="transmembrane region" description="Helical" evidence="1">
    <location>
        <begin position="39"/>
        <end position="60"/>
    </location>
</feature>
<dbReference type="EMBL" id="CP034073">
    <property type="protein sequence ID" value="AZG35609.1"/>
    <property type="molecule type" value="Genomic_DNA"/>
</dbReference>
<dbReference type="EMBL" id="RKKB01000011">
    <property type="protein sequence ID" value="RPA27641.1"/>
    <property type="molecule type" value="Genomic_DNA"/>
</dbReference>
<name>A0A3N4E090_9GAMM</name>
<reference evidence="3" key="3">
    <citation type="submission" date="2018-11" db="EMBL/GenBank/DDBJ databases">
        <authorList>
            <person name="Hwang Y.J."/>
            <person name="Hwang C.Y."/>
        </authorList>
    </citation>
    <scope>NUCLEOTIDE SEQUENCE</scope>
    <source>
        <strain evidence="3">R106</strain>
    </source>
</reference>
<dbReference type="RefSeq" id="WP_124013628.1">
    <property type="nucleotide sequence ID" value="NZ_CP034073.1"/>
</dbReference>
<dbReference type="OrthoDB" id="283083at2"/>
<reference evidence="5" key="2">
    <citation type="submission" date="2018-11" db="EMBL/GenBank/DDBJ databases">
        <title>Shewanella sp. R106.</title>
        <authorList>
            <person name="Hwang Y.J."/>
            <person name="Hwang C.Y."/>
        </authorList>
    </citation>
    <scope>NUCLEOTIDE SEQUENCE [LARGE SCALE GENOMIC DNA]</scope>
    <source>
        <strain evidence="5">R106</strain>
    </source>
</reference>
<evidence type="ECO:0000313" key="2">
    <source>
        <dbReference type="EMBL" id="AZG35609.1"/>
    </source>
</evidence>
<dbReference type="Proteomes" id="UP000273778">
    <property type="component" value="Chromosome"/>
</dbReference>
<protein>
    <submittedName>
        <fullName evidence="3">DUF4381 domain-containing protein</fullName>
    </submittedName>
</protein>
<keyword evidence="1" id="KW-0472">Membrane</keyword>
<keyword evidence="1" id="KW-1133">Transmembrane helix</keyword>
<keyword evidence="1" id="KW-0812">Transmembrane</keyword>
<dbReference type="KEGG" id="spsr:EGC80_12340"/>
<dbReference type="InterPro" id="IPR025489">
    <property type="entry name" value="DUF4381"/>
</dbReference>
<accession>A0A3N4E090</accession>
<evidence type="ECO:0000313" key="4">
    <source>
        <dbReference type="Proteomes" id="UP000273778"/>
    </source>
</evidence>
<sequence length="180" mass="20380">MTTQNLPTQPMPIDTKASALAQLQDIALPDPISAMPIALGYWIIAVVFVALASWLSYRFYKQHQYHAPRKIALALLENYHIDDDTFAAQVNSLLKRTALTYLPREHLAKLNGQPWFDWLDTRLAPGQQHKIGPLLVKRHQASGLDQTENAQLHRLAKAWLSNKRPFSDATLTSNHTHQEA</sequence>
<reference evidence="2 4" key="1">
    <citation type="submission" date="2018-11" db="EMBL/GenBank/DDBJ databases">
        <title>Shewanella sp. M2.</title>
        <authorList>
            <person name="Hwang Y.J."/>
            <person name="Hwang C.Y."/>
        </authorList>
    </citation>
    <scope>NUCLEOTIDE SEQUENCE [LARGE SCALE GENOMIC DNA]</scope>
    <source>
        <strain evidence="2 4">M2</strain>
    </source>
</reference>
<organism evidence="3 5">
    <name type="scientific">Shewanella psychromarinicola</name>
    <dbReference type="NCBI Taxonomy" id="2487742"/>
    <lineage>
        <taxon>Bacteria</taxon>
        <taxon>Pseudomonadati</taxon>
        <taxon>Pseudomonadota</taxon>
        <taxon>Gammaproteobacteria</taxon>
        <taxon>Alteromonadales</taxon>
        <taxon>Shewanellaceae</taxon>
        <taxon>Shewanella</taxon>
    </lineage>
</organism>